<evidence type="ECO:0000259" key="8">
    <source>
        <dbReference type="PROSITE" id="PS50871"/>
    </source>
</evidence>
<dbReference type="GO" id="GO:0061630">
    <property type="term" value="F:ubiquitin protein ligase activity"/>
    <property type="evidence" value="ECO:0007669"/>
    <property type="project" value="TreeGrafter"/>
</dbReference>
<dbReference type="InterPro" id="IPR017907">
    <property type="entry name" value="Znf_RING_CS"/>
</dbReference>
<dbReference type="InterPro" id="IPR027370">
    <property type="entry name" value="Znf-RING_euk"/>
</dbReference>
<protein>
    <recommendedName>
        <fullName evidence="11">C1q domain-containing protein</fullName>
    </recommendedName>
</protein>
<accession>A0AAN9BCD5</accession>
<keyword evidence="10" id="KW-1185">Reference proteome</keyword>
<dbReference type="Gene3D" id="2.60.120.40">
    <property type="match status" value="1"/>
</dbReference>
<evidence type="ECO:0000256" key="1">
    <source>
        <dbReference type="ARBA" id="ARBA00022723"/>
    </source>
</evidence>
<dbReference type="InterPro" id="IPR047153">
    <property type="entry name" value="TRIM45/56/19-like"/>
</dbReference>
<organism evidence="9 10">
    <name type="scientific">Littorina saxatilis</name>
    <dbReference type="NCBI Taxonomy" id="31220"/>
    <lineage>
        <taxon>Eukaryota</taxon>
        <taxon>Metazoa</taxon>
        <taxon>Spiralia</taxon>
        <taxon>Lophotrochozoa</taxon>
        <taxon>Mollusca</taxon>
        <taxon>Gastropoda</taxon>
        <taxon>Caenogastropoda</taxon>
        <taxon>Littorinimorpha</taxon>
        <taxon>Littorinoidea</taxon>
        <taxon>Littorinidae</taxon>
        <taxon>Littorina</taxon>
    </lineage>
</organism>
<dbReference type="InterPro" id="IPR001841">
    <property type="entry name" value="Znf_RING"/>
</dbReference>
<evidence type="ECO:0000256" key="4">
    <source>
        <dbReference type="PROSITE-ProRule" id="PRU00175"/>
    </source>
</evidence>
<dbReference type="AlphaFoldDB" id="A0AAN9BCD5"/>
<dbReference type="PROSITE" id="PS50089">
    <property type="entry name" value="ZF_RING_2"/>
    <property type="match status" value="1"/>
</dbReference>
<keyword evidence="5" id="KW-0175">Coiled coil</keyword>
<feature type="domain" description="C1q" evidence="8">
    <location>
        <begin position="663"/>
        <end position="794"/>
    </location>
</feature>
<dbReference type="PANTHER" id="PTHR25462:SF296">
    <property type="entry name" value="MEIOTIC P26, ISOFORM F"/>
    <property type="match status" value="1"/>
</dbReference>
<proteinExistence type="predicted"/>
<feature type="coiled-coil region" evidence="5">
    <location>
        <begin position="384"/>
        <end position="453"/>
    </location>
</feature>
<dbReference type="Proteomes" id="UP001374579">
    <property type="component" value="Unassembled WGS sequence"/>
</dbReference>
<dbReference type="Gene3D" id="3.30.40.10">
    <property type="entry name" value="Zinc/RING finger domain, C3HC4 (zinc finger)"/>
    <property type="match status" value="1"/>
</dbReference>
<dbReference type="InterPro" id="IPR008983">
    <property type="entry name" value="Tumour_necrosis_fac-like_dom"/>
</dbReference>
<keyword evidence="2 4" id="KW-0863">Zinc-finger</keyword>
<evidence type="ECO:0008006" key="11">
    <source>
        <dbReference type="Google" id="ProtNLM"/>
    </source>
</evidence>
<evidence type="ECO:0000256" key="6">
    <source>
        <dbReference type="SAM" id="MobiDB-lite"/>
    </source>
</evidence>
<dbReference type="GO" id="GO:0008270">
    <property type="term" value="F:zinc ion binding"/>
    <property type="evidence" value="ECO:0007669"/>
    <property type="project" value="UniProtKB-KW"/>
</dbReference>
<sequence length="794" mass="87474">MATGGYDSVVDSRVTCSVCLEPFKGRHPKLLSCFHTFCSPCLTQLTERQVSRTLKSPKLSEDDGNKSHKATPVSIICPTCRTPTPLPPGGVSRLQGNFYLDHDEKQAIKPQRYMCDLCEEGHEAKHTCAECLTYFCSRCQRTHDKICKKARVSGVNTKPAADGKEQPATNTDVDQVEMVEKVLKKLSEQENKLGQERRAREHDIHVRYASVICHAGEARDESLASLRDVTQTTNDVIQTDVAMARDALSRLKQRRSDSDTGQQSSGCPEGVISETNRRRLEELLQKTEDGGLLNYQPDDSFTEPLVRSLRHFMGSVLASGQEESDESSGLPDTDASSGPRHSSPSDGRGDELVSTVQQLQARHTHSDTMITTLQNPNALLCRDLASFHDEVSALKKEVASLREADKKLEDDTTSLRGDQARMLDKTSLLCQENQQLRTDLNSLQADTYKLRNEQDKLQTDQNTLKAGQDKLQTDQNTLKAGQDKLHTEQNTLKAGQDKFHTEQNTLKAGQDKLQTQQNKLKAGQDKFQTQQSTLKAGQDKLQTEQNTLKAGQDKLQTQQNTLRAGQDKLQTEQIMLRAGQNKLQTEQNTLKADQGKLQTEQNTLKTEQDNLKSRVQSDVGAITSDVGNLKQHTARLGTDTTSLQDTLNKASFALTILEKQMNKASAQVAFHAGLIDNKTTKRPETLMCDDIITNVGGGYNDQTGVFTAPVSGCYCFMVTSCPNNTDLSVQGCLDIKLDDKDVGYLLTSGTGMCASHAAVHVHAGQKVRLESYGGSTFCGGSCTTFTGVLLQPDL</sequence>
<feature type="compositionally biased region" description="Polar residues" evidence="6">
    <location>
        <begin position="334"/>
        <end position="345"/>
    </location>
</feature>
<evidence type="ECO:0000256" key="2">
    <source>
        <dbReference type="ARBA" id="ARBA00022771"/>
    </source>
</evidence>
<evidence type="ECO:0000259" key="7">
    <source>
        <dbReference type="PROSITE" id="PS50089"/>
    </source>
</evidence>
<evidence type="ECO:0000256" key="3">
    <source>
        <dbReference type="ARBA" id="ARBA00022833"/>
    </source>
</evidence>
<dbReference type="PANTHER" id="PTHR25462">
    <property type="entry name" value="BONUS, ISOFORM C-RELATED"/>
    <property type="match status" value="1"/>
</dbReference>
<evidence type="ECO:0000313" key="10">
    <source>
        <dbReference type="Proteomes" id="UP001374579"/>
    </source>
</evidence>
<dbReference type="SMART" id="SM00110">
    <property type="entry name" value="C1Q"/>
    <property type="match status" value="1"/>
</dbReference>
<dbReference type="PROSITE" id="PS00518">
    <property type="entry name" value="ZF_RING_1"/>
    <property type="match status" value="1"/>
</dbReference>
<name>A0AAN9BCD5_9CAEN</name>
<dbReference type="EMBL" id="JBAMIC010000008">
    <property type="protein sequence ID" value="KAK7103403.1"/>
    <property type="molecule type" value="Genomic_DNA"/>
</dbReference>
<dbReference type="Pfam" id="PF13445">
    <property type="entry name" value="zf-RING_UBOX"/>
    <property type="match status" value="1"/>
</dbReference>
<dbReference type="InterPro" id="IPR001073">
    <property type="entry name" value="C1q_dom"/>
</dbReference>
<dbReference type="SMART" id="SM00184">
    <property type="entry name" value="RING"/>
    <property type="match status" value="1"/>
</dbReference>
<keyword evidence="1" id="KW-0479">Metal-binding</keyword>
<comment type="caution">
    <text evidence="9">The sequence shown here is derived from an EMBL/GenBank/DDBJ whole genome shotgun (WGS) entry which is preliminary data.</text>
</comment>
<keyword evidence="3" id="KW-0862">Zinc</keyword>
<feature type="region of interest" description="Disordered" evidence="6">
    <location>
        <begin position="513"/>
        <end position="535"/>
    </location>
</feature>
<dbReference type="PROSITE" id="PS50871">
    <property type="entry name" value="C1Q"/>
    <property type="match status" value="1"/>
</dbReference>
<dbReference type="SUPFAM" id="SSF49842">
    <property type="entry name" value="TNF-like"/>
    <property type="match status" value="1"/>
</dbReference>
<feature type="region of interest" description="Disordered" evidence="6">
    <location>
        <begin position="318"/>
        <end position="352"/>
    </location>
</feature>
<evidence type="ECO:0000313" key="9">
    <source>
        <dbReference type="EMBL" id="KAK7103403.1"/>
    </source>
</evidence>
<dbReference type="InterPro" id="IPR013083">
    <property type="entry name" value="Znf_RING/FYVE/PHD"/>
</dbReference>
<dbReference type="Pfam" id="PF00386">
    <property type="entry name" value="C1q"/>
    <property type="match status" value="1"/>
</dbReference>
<feature type="compositionally biased region" description="Polar residues" evidence="6">
    <location>
        <begin position="526"/>
        <end position="535"/>
    </location>
</feature>
<reference evidence="9 10" key="1">
    <citation type="submission" date="2024-02" db="EMBL/GenBank/DDBJ databases">
        <title>Chromosome-scale genome assembly of the rough periwinkle Littorina saxatilis.</title>
        <authorList>
            <person name="De Jode A."/>
            <person name="Faria R."/>
            <person name="Formenti G."/>
            <person name="Sims Y."/>
            <person name="Smith T.P."/>
            <person name="Tracey A."/>
            <person name="Wood J.M.D."/>
            <person name="Zagrodzka Z.B."/>
            <person name="Johannesson K."/>
            <person name="Butlin R.K."/>
            <person name="Leder E.H."/>
        </authorList>
    </citation>
    <scope>NUCLEOTIDE SEQUENCE [LARGE SCALE GENOMIC DNA]</scope>
    <source>
        <strain evidence="9">Snail1</strain>
        <tissue evidence="9">Muscle</tissue>
    </source>
</reference>
<feature type="domain" description="RING-type" evidence="7">
    <location>
        <begin position="16"/>
        <end position="81"/>
    </location>
</feature>
<evidence type="ECO:0000256" key="5">
    <source>
        <dbReference type="SAM" id="Coils"/>
    </source>
</evidence>
<gene>
    <name evidence="9" type="ORF">V1264_018308</name>
</gene>
<dbReference type="SUPFAM" id="SSF57850">
    <property type="entry name" value="RING/U-box"/>
    <property type="match status" value="1"/>
</dbReference>
<feature type="region of interest" description="Disordered" evidence="6">
    <location>
        <begin position="251"/>
        <end position="277"/>
    </location>
</feature>